<evidence type="ECO:0000256" key="1">
    <source>
        <dbReference type="ARBA" id="ARBA00022988"/>
    </source>
</evidence>
<dbReference type="InterPro" id="IPR002639">
    <property type="entry name" value="UreF"/>
</dbReference>
<dbReference type="AlphaFoldDB" id="A7RU35"/>
<comment type="similarity">
    <text evidence="3">Belongs to the UreF family.</text>
</comment>
<evidence type="ECO:0000313" key="5">
    <source>
        <dbReference type="Proteomes" id="UP000001593"/>
    </source>
</evidence>
<dbReference type="eggNOG" id="ENOG502REVQ">
    <property type="taxonomic scope" value="Eukaryota"/>
</dbReference>
<dbReference type="EMBL" id="DS469539">
    <property type="protein sequence ID" value="EDO45016.1"/>
    <property type="molecule type" value="Genomic_DNA"/>
</dbReference>
<name>A7RU35_NEMVE</name>
<evidence type="ECO:0008006" key="6">
    <source>
        <dbReference type="Google" id="ProtNLM"/>
    </source>
</evidence>
<evidence type="ECO:0000313" key="4">
    <source>
        <dbReference type="EMBL" id="EDO45016.1"/>
    </source>
</evidence>
<dbReference type="PANTHER" id="PTHR33620">
    <property type="entry name" value="UREASE ACCESSORY PROTEIN F"/>
    <property type="match status" value="1"/>
</dbReference>
<protein>
    <recommendedName>
        <fullName evidence="6">Urease accessory protein UreF</fullName>
    </recommendedName>
</protein>
<dbReference type="HAMAP" id="MF_01385">
    <property type="entry name" value="UreF"/>
    <property type="match status" value="1"/>
</dbReference>
<organism evidence="4 5">
    <name type="scientific">Nematostella vectensis</name>
    <name type="common">Starlet sea anemone</name>
    <dbReference type="NCBI Taxonomy" id="45351"/>
    <lineage>
        <taxon>Eukaryota</taxon>
        <taxon>Metazoa</taxon>
        <taxon>Cnidaria</taxon>
        <taxon>Anthozoa</taxon>
        <taxon>Hexacorallia</taxon>
        <taxon>Actiniaria</taxon>
        <taxon>Edwardsiidae</taxon>
        <taxon>Nematostella</taxon>
    </lineage>
</organism>
<keyword evidence="5" id="KW-1185">Reference proteome</keyword>
<keyword evidence="2" id="KW-0143">Chaperone</keyword>
<dbReference type="Gene3D" id="1.10.4190.10">
    <property type="entry name" value="Urease accessory protein UreF"/>
    <property type="match status" value="1"/>
</dbReference>
<evidence type="ECO:0000256" key="2">
    <source>
        <dbReference type="ARBA" id="ARBA00023186"/>
    </source>
</evidence>
<gene>
    <name evidence="4" type="ORF">NEMVEDRAFT_v1g236643</name>
</gene>
<dbReference type="KEGG" id="nve:5517038"/>
<dbReference type="STRING" id="45351.A7RU35"/>
<dbReference type="PANTHER" id="PTHR33620:SF1">
    <property type="entry name" value="UREASE ACCESSORY PROTEIN F"/>
    <property type="match status" value="1"/>
</dbReference>
<dbReference type="OMA" id="WVGRHEK"/>
<reference evidence="4 5" key="1">
    <citation type="journal article" date="2007" name="Science">
        <title>Sea anemone genome reveals ancestral eumetazoan gene repertoire and genomic organization.</title>
        <authorList>
            <person name="Putnam N.H."/>
            <person name="Srivastava M."/>
            <person name="Hellsten U."/>
            <person name="Dirks B."/>
            <person name="Chapman J."/>
            <person name="Salamov A."/>
            <person name="Terry A."/>
            <person name="Shapiro H."/>
            <person name="Lindquist E."/>
            <person name="Kapitonov V.V."/>
            <person name="Jurka J."/>
            <person name="Genikhovich G."/>
            <person name="Grigoriev I.V."/>
            <person name="Lucas S.M."/>
            <person name="Steele R.E."/>
            <person name="Finnerty J.R."/>
            <person name="Technau U."/>
            <person name="Martindale M.Q."/>
            <person name="Rokhsar D.S."/>
        </authorList>
    </citation>
    <scope>NUCLEOTIDE SEQUENCE [LARGE SCALE GENOMIC DNA]</scope>
    <source>
        <strain evidence="5">CH2 X CH6</strain>
    </source>
</reference>
<proteinExistence type="inferred from homology"/>
<dbReference type="InParanoid" id="A7RU35"/>
<accession>A7RU35</accession>
<evidence type="ECO:0000256" key="3">
    <source>
        <dbReference type="ARBA" id="ARBA00046339"/>
    </source>
</evidence>
<dbReference type="GO" id="GO:0019627">
    <property type="term" value="P:urea metabolic process"/>
    <property type="evidence" value="ECO:0000318"/>
    <property type="project" value="GO_Central"/>
</dbReference>
<dbReference type="Proteomes" id="UP000001593">
    <property type="component" value="Unassembled WGS sequence"/>
</dbReference>
<dbReference type="InterPro" id="IPR038277">
    <property type="entry name" value="UreF_sf"/>
</dbReference>
<dbReference type="PhylomeDB" id="A7RU35"/>
<keyword evidence="1" id="KW-0996">Nickel insertion</keyword>
<dbReference type="OrthoDB" id="2550922at2759"/>
<dbReference type="HOGENOM" id="CLU_049215_1_1_1"/>
<sequence>MSSCAESLSKSSIDQKGEEIVDQTYVWELLQISDSAFPTGGFSHSLGLEAAAKNGHVSSLESFKTFIKSALQNTASFSLPYLSDAYHHFNDLSHITCLDQRLHAFMSNHVTKRASIRQGTSLLHTSCVAFRKVEFKLLKEKLDSETFHGHYAVVTGVVCAVLKMSLAAVQKMFMFCSLRSILSCAVRLGHIGPLEAQSLHYNLREIAETFRQEYADTPVAMATTTAPHLDIIQGTHDQLFSKLFYS</sequence>
<dbReference type="Pfam" id="PF01730">
    <property type="entry name" value="UreF"/>
    <property type="match status" value="1"/>
</dbReference>
<dbReference type="PIRSF" id="PIRSF009467">
    <property type="entry name" value="Ureas_acces_UreF"/>
    <property type="match status" value="1"/>
</dbReference>
<dbReference type="GO" id="GO:0016151">
    <property type="term" value="F:nickel cation binding"/>
    <property type="evidence" value="ECO:0007669"/>
    <property type="project" value="InterPro"/>
</dbReference>
<dbReference type="GO" id="GO:0018237">
    <property type="term" value="F:urease activator activity"/>
    <property type="evidence" value="ECO:0000318"/>
    <property type="project" value="GO_Central"/>
</dbReference>